<dbReference type="Pfam" id="PF03099">
    <property type="entry name" value="BPL_LplA_LipB"/>
    <property type="match status" value="1"/>
</dbReference>
<dbReference type="CDD" id="cd16442">
    <property type="entry name" value="BPL"/>
    <property type="match status" value="1"/>
</dbReference>
<dbReference type="EMBL" id="SDHW01000003">
    <property type="protein sequence ID" value="RXK59838.1"/>
    <property type="molecule type" value="Genomic_DNA"/>
</dbReference>
<feature type="domain" description="BPL/LPL catalytic" evidence="2">
    <location>
        <begin position="38"/>
        <end position="214"/>
    </location>
</feature>
<evidence type="ECO:0000313" key="4">
    <source>
        <dbReference type="Proteomes" id="UP000290204"/>
    </source>
</evidence>
<evidence type="ECO:0000256" key="1">
    <source>
        <dbReference type="ARBA" id="ARBA00022598"/>
    </source>
</evidence>
<dbReference type="GO" id="GO:0005737">
    <property type="term" value="C:cytoplasm"/>
    <property type="evidence" value="ECO:0007669"/>
    <property type="project" value="TreeGrafter"/>
</dbReference>
<evidence type="ECO:0000313" key="3">
    <source>
        <dbReference type="EMBL" id="RXK59838.1"/>
    </source>
</evidence>
<reference evidence="3 4" key="1">
    <citation type="submission" date="2019-01" db="EMBL/GenBank/DDBJ databases">
        <title>Lacibacter sp. strain TTM-7.</title>
        <authorList>
            <person name="Chen W.-M."/>
        </authorList>
    </citation>
    <scope>NUCLEOTIDE SEQUENCE [LARGE SCALE GENOMIC DNA]</scope>
    <source>
        <strain evidence="3 4">TTM-7</strain>
    </source>
</reference>
<sequence>MNNSFCYDARSQHFTFNLFKISQSSSTLSPKKTNYNWIELDAVDSTNNYAMGLIHAGTAQHGTAVLAHHQTKGKGQRGKVWETEPGANLSFSIVVKPDLLIAQAFQLLATVAVTVRNELENYVGDEACIKWPNDLYWRDRKTGGILIENVLRGKQWQWAIIGIGINVNQIGFGNLKNPVSIKQITGRQTNVTALAKQIHAAILHALQQLNEMGFDAFFQHYNQHLFRKQQTVRLKKERRIFSTHINGVNLQGQLSTGVDAEECFSFGEVEWLL</sequence>
<protein>
    <submittedName>
        <fullName evidence="3">Biotin--[acetyl-CoA-carboxylase] ligase</fullName>
        <ecNumber evidence="3">6.3.4.15</ecNumber>
    </submittedName>
</protein>
<dbReference type="EC" id="6.3.4.15" evidence="3"/>
<evidence type="ECO:0000259" key="2">
    <source>
        <dbReference type="PROSITE" id="PS51733"/>
    </source>
</evidence>
<dbReference type="PANTHER" id="PTHR12835">
    <property type="entry name" value="BIOTIN PROTEIN LIGASE"/>
    <property type="match status" value="1"/>
</dbReference>
<comment type="caution">
    <text evidence="3">The sequence shown here is derived from an EMBL/GenBank/DDBJ whole genome shotgun (WGS) entry which is preliminary data.</text>
</comment>
<proteinExistence type="predicted"/>
<dbReference type="Gene3D" id="3.30.930.10">
    <property type="entry name" value="Bira Bifunctional Protein, Domain 2"/>
    <property type="match status" value="1"/>
</dbReference>
<dbReference type="GO" id="GO:0004077">
    <property type="term" value="F:biotin--[biotin carboxyl-carrier protein] ligase activity"/>
    <property type="evidence" value="ECO:0007669"/>
    <property type="project" value="UniProtKB-EC"/>
</dbReference>
<dbReference type="InterPro" id="IPR045864">
    <property type="entry name" value="aa-tRNA-synth_II/BPL/LPL"/>
</dbReference>
<dbReference type="AlphaFoldDB" id="A0A4Q1CHM5"/>
<keyword evidence="4" id="KW-1185">Reference proteome</keyword>
<dbReference type="InterPro" id="IPR004408">
    <property type="entry name" value="Biotin_CoA_COase_ligase"/>
</dbReference>
<keyword evidence="1 3" id="KW-0436">Ligase</keyword>
<dbReference type="InterPro" id="IPR004143">
    <property type="entry name" value="BPL_LPL_catalytic"/>
</dbReference>
<dbReference type="OrthoDB" id="9807064at2"/>
<name>A0A4Q1CHM5_9BACT</name>
<dbReference type="NCBIfam" id="TIGR00121">
    <property type="entry name" value="birA_ligase"/>
    <property type="match status" value="1"/>
</dbReference>
<organism evidence="3 4">
    <name type="scientific">Lacibacter luteus</name>
    <dbReference type="NCBI Taxonomy" id="2508719"/>
    <lineage>
        <taxon>Bacteria</taxon>
        <taxon>Pseudomonadati</taxon>
        <taxon>Bacteroidota</taxon>
        <taxon>Chitinophagia</taxon>
        <taxon>Chitinophagales</taxon>
        <taxon>Chitinophagaceae</taxon>
        <taxon>Lacibacter</taxon>
    </lineage>
</organism>
<dbReference type="Proteomes" id="UP000290204">
    <property type="component" value="Unassembled WGS sequence"/>
</dbReference>
<dbReference type="SUPFAM" id="SSF55681">
    <property type="entry name" value="Class II aaRS and biotin synthetases"/>
    <property type="match status" value="1"/>
</dbReference>
<gene>
    <name evidence="3" type="ORF">ESA94_12340</name>
</gene>
<dbReference type="PANTHER" id="PTHR12835:SF5">
    <property type="entry name" value="BIOTIN--PROTEIN LIGASE"/>
    <property type="match status" value="1"/>
</dbReference>
<dbReference type="PROSITE" id="PS51733">
    <property type="entry name" value="BPL_LPL_CATALYTIC"/>
    <property type="match status" value="1"/>
</dbReference>
<accession>A0A4Q1CHM5</accession>